<dbReference type="SUPFAM" id="SSF54373">
    <property type="entry name" value="FAD-linked reductases, C-terminal domain"/>
    <property type="match status" value="1"/>
</dbReference>
<feature type="transmembrane region" description="Helical" evidence="4">
    <location>
        <begin position="24"/>
        <end position="45"/>
    </location>
</feature>
<feature type="binding site" evidence="3">
    <location>
        <position position="147"/>
    </location>
    <ligand>
        <name>FAD</name>
        <dbReference type="ChEBI" id="CHEBI:57692"/>
    </ligand>
</feature>
<dbReference type="GO" id="GO:0050660">
    <property type="term" value="F:flavin adenine dinucleotide binding"/>
    <property type="evidence" value="ECO:0007669"/>
    <property type="project" value="InterPro"/>
</dbReference>
<comment type="similarity">
    <text evidence="1">Belongs to the GMC oxidoreductase family.</text>
</comment>
<name>A0A1B6KBZ3_9HEMI</name>
<dbReference type="AlphaFoldDB" id="A0A1B6KBZ3"/>
<evidence type="ECO:0000259" key="5">
    <source>
        <dbReference type="PROSITE" id="PS00624"/>
    </source>
</evidence>
<evidence type="ECO:0000313" key="6">
    <source>
        <dbReference type="EMBL" id="JAT08714.1"/>
    </source>
</evidence>
<organism evidence="6">
    <name type="scientific">Graphocephala atropunctata</name>
    <dbReference type="NCBI Taxonomy" id="36148"/>
    <lineage>
        <taxon>Eukaryota</taxon>
        <taxon>Metazoa</taxon>
        <taxon>Ecdysozoa</taxon>
        <taxon>Arthropoda</taxon>
        <taxon>Hexapoda</taxon>
        <taxon>Insecta</taxon>
        <taxon>Pterygota</taxon>
        <taxon>Neoptera</taxon>
        <taxon>Paraneoptera</taxon>
        <taxon>Hemiptera</taxon>
        <taxon>Auchenorrhyncha</taxon>
        <taxon>Membracoidea</taxon>
        <taxon>Cicadellidae</taxon>
        <taxon>Cicadellinae</taxon>
        <taxon>Cicadellini</taxon>
        <taxon>Graphocephala</taxon>
    </lineage>
</organism>
<dbReference type="PROSITE" id="PS00624">
    <property type="entry name" value="GMC_OXRED_2"/>
    <property type="match status" value="1"/>
</dbReference>
<dbReference type="PIRSF" id="PIRSF000137">
    <property type="entry name" value="Alcohol_oxidase"/>
    <property type="match status" value="1"/>
</dbReference>
<feature type="active site" description="Proton donor" evidence="2">
    <location>
        <position position="562"/>
    </location>
</feature>
<dbReference type="Gene3D" id="3.50.50.60">
    <property type="entry name" value="FAD/NAD(P)-binding domain"/>
    <property type="match status" value="1"/>
</dbReference>
<evidence type="ECO:0000313" key="7">
    <source>
        <dbReference type="EMBL" id="JAT27727.1"/>
    </source>
</evidence>
<keyword evidence="3" id="KW-0285">Flavoprotein</keyword>
<gene>
    <name evidence="6" type="ORF">g.44973</name>
    <name evidence="7" type="ORF">g.44974</name>
</gene>
<proteinExistence type="inferred from homology"/>
<dbReference type="PANTHER" id="PTHR11552:SF158">
    <property type="entry name" value="GH23626P-RELATED"/>
    <property type="match status" value="1"/>
</dbReference>
<keyword evidence="4" id="KW-0472">Membrane</keyword>
<dbReference type="SUPFAM" id="SSF51905">
    <property type="entry name" value="FAD/NAD(P)-binding domain"/>
    <property type="match status" value="1"/>
</dbReference>
<feature type="binding site" evidence="3">
    <location>
        <position position="285"/>
    </location>
    <ligand>
        <name>FAD</name>
        <dbReference type="ChEBI" id="CHEBI:57692"/>
    </ligand>
</feature>
<dbReference type="InterPro" id="IPR007867">
    <property type="entry name" value="GMC_OxRtase_C"/>
</dbReference>
<accession>A0A1B6KBZ3</accession>
<dbReference type="PANTHER" id="PTHR11552">
    <property type="entry name" value="GLUCOSE-METHANOL-CHOLINE GMC OXIDOREDUCTASE"/>
    <property type="match status" value="1"/>
</dbReference>
<protein>
    <recommendedName>
        <fullName evidence="5">Glucose-methanol-choline oxidoreductase N-terminal domain-containing protein</fullName>
    </recommendedName>
</protein>
<evidence type="ECO:0000256" key="1">
    <source>
        <dbReference type="ARBA" id="ARBA00010790"/>
    </source>
</evidence>
<sequence>NLGHHVDQRTAEAMHVKLWCAVPVVLLALVLGGYGQTLGGMFKFLMEGVRHGNMEPRDRNTFLKEYDFIVVGAGSAGCVVANRLTENPEWKVLLLEAGQEENYIMDIPIVANLLQFSDANWKYTTVSSKTYCLAMDQQRCKIPRGKVMGGSSVLNYMIFTRGNHRDYDHWASMGNRGWSYRDVLPYFKKSEDIDIPSMFGDTKYHHRGGYLTISNPPFRSPLGVAFVQAGLETGQRYVDYNGATQPGFAYHQASMKNGTRWSTSRAFLHPIKNRKNLFVTKNSHVTRVLIDPGTKRAFGVEFVKNGRKYYVRARKEVILSAGAVNSPQILMLSGVGPKRHLENLKIPVIKNLPVGENLQDHVALGGLTFLVNDSVSIKVDRVLQNSDTVNNFINYHNGWPSIPGGSEAIGFYDLQDPDNPDGYPDLELLFIAGTLSAEPTLKKNFGISDAIYNYMFRSTEQQDGFMVFPMVLRPKSKGVIRLRDRNPFHSPIIDMGYFSDPSDLDVLVAGVRKTQQLVKTRPFKKYNAQLLKSVIPGCRQFKFNSDDYWKCHARHFSFTIYHQSCTCKMGPAQDPSTVVDSRLRVHGIGGLRVIDASVMPKIPAAHTNSPTIMIGEKGSDMIKQDWGMRT</sequence>
<keyword evidence="3" id="KW-0274">FAD</keyword>
<dbReference type="EMBL" id="GEBQ01012250">
    <property type="protein sequence ID" value="JAT27727.1"/>
    <property type="molecule type" value="Transcribed_RNA"/>
</dbReference>
<dbReference type="InterPro" id="IPR012132">
    <property type="entry name" value="GMC_OxRdtase"/>
</dbReference>
<comment type="cofactor">
    <cofactor evidence="3">
        <name>FAD</name>
        <dbReference type="ChEBI" id="CHEBI:57692"/>
    </cofactor>
</comment>
<dbReference type="EMBL" id="GEBQ01031263">
    <property type="protein sequence ID" value="JAT08714.1"/>
    <property type="molecule type" value="Transcribed_RNA"/>
</dbReference>
<dbReference type="Gene3D" id="3.30.560.10">
    <property type="entry name" value="Glucose Oxidase, domain 3"/>
    <property type="match status" value="1"/>
</dbReference>
<dbReference type="Pfam" id="PF00732">
    <property type="entry name" value="GMC_oxred_N"/>
    <property type="match status" value="1"/>
</dbReference>
<feature type="non-terminal residue" evidence="6">
    <location>
        <position position="1"/>
    </location>
</feature>
<dbReference type="InterPro" id="IPR000172">
    <property type="entry name" value="GMC_OxRdtase_N"/>
</dbReference>
<keyword evidence="4" id="KW-1133">Transmembrane helix</keyword>
<dbReference type="Pfam" id="PF05199">
    <property type="entry name" value="GMC_oxred_C"/>
    <property type="match status" value="1"/>
</dbReference>
<dbReference type="GO" id="GO:0016614">
    <property type="term" value="F:oxidoreductase activity, acting on CH-OH group of donors"/>
    <property type="evidence" value="ECO:0007669"/>
    <property type="project" value="InterPro"/>
</dbReference>
<dbReference type="InterPro" id="IPR036188">
    <property type="entry name" value="FAD/NAD-bd_sf"/>
</dbReference>
<evidence type="ECO:0000256" key="4">
    <source>
        <dbReference type="SAM" id="Phobius"/>
    </source>
</evidence>
<evidence type="ECO:0000256" key="3">
    <source>
        <dbReference type="PIRSR" id="PIRSR000137-2"/>
    </source>
</evidence>
<reference evidence="6" key="1">
    <citation type="submission" date="2015-11" db="EMBL/GenBank/DDBJ databases">
        <title>De novo transcriptome assembly of four potential Pierce s Disease insect vectors from Arizona vineyards.</title>
        <authorList>
            <person name="Tassone E.E."/>
        </authorList>
    </citation>
    <scope>NUCLEOTIDE SEQUENCE</scope>
</reference>
<feature type="active site" description="Proton acceptor" evidence="2">
    <location>
        <position position="606"/>
    </location>
</feature>
<feature type="domain" description="Glucose-methanol-choline oxidoreductase N-terminal" evidence="5">
    <location>
        <begin position="322"/>
        <end position="336"/>
    </location>
</feature>
<evidence type="ECO:0000256" key="2">
    <source>
        <dbReference type="PIRSR" id="PIRSR000137-1"/>
    </source>
</evidence>
<keyword evidence="4" id="KW-0812">Transmembrane</keyword>